<comment type="similarity">
    <text evidence="1">Belongs to the THEM6 family.</text>
</comment>
<dbReference type="InterPro" id="IPR051490">
    <property type="entry name" value="THEM6_lcsJ_thioesterase"/>
</dbReference>
<name>A0AAW0NKW5_9GOBI</name>
<dbReference type="Pfam" id="PF13279">
    <property type="entry name" value="4HBT_2"/>
    <property type="match status" value="2"/>
</dbReference>
<reference evidence="5" key="1">
    <citation type="submission" date="2024-04" db="EMBL/GenBank/DDBJ databases">
        <title>Salinicola lusitanus LLJ914,a marine bacterium isolated from the Okinawa Trough.</title>
        <authorList>
            <person name="Li J."/>
        </authorList>
    </citation>
    <scope>NUCLEOTIDE SEQUENCE [LARGE SCALE GENOMIC DNA]</scope>
</reference>
<evidence type="ECO:0000313" key="5">
    <source>
        <dbReference type="Proteomes" id="UP001460270"/>
    </source>
</evidence>
<dbReference type="Gene3D" id="3.10.129.10">
    <property type="entry name" value="Hotdog Thioesterase"/>
    <property type="match status" value="1"/>
</dbReference>
<evidence type="ECO:0000256" key="3">
    <source>
        <dbReference type="SAM" id="Phobius"/>
    </source>
</evidence>
<dbReference type="PANTHER" id="PTHR12475:SF4">
    <property type="entry name" value="PROTEIN THEM6"/>
    <property type="match status" value="1"/>
</dbReference>
<keyword evidence="3" id="KW-1133">Transmembrane helix</keyword>
<dbReference type="CDD" id="cd00586">
    <property type="entry name" value="4HBT"/>
    <property type="match status" value="1"/>
</dbReference>
<dbReference type="Proteomes" id="UP001460270">
    <property type="component" value="Unassembled WGS sequence"/>
</dbReference>
<dbReference type="SUPFAM" id="SSF54637">
    <property type="entry name" value="Thioesterase/thiol ester dehydrase-isomerase"/>
    <property type="match status" value="2"/>
</dbReference>
<organism evidence="4 5">
    <name type="scientific">Mugilogobius chulae</name>
    <name type="common">yellowstripe goby</name>
    <dbReference type="NCBI Taxonomy" id="88201"/>
    <lineage>
        <taxon>Eukaryota</taxon>
        <taxon>Metazoa</taxon>
        <taxon>Chordata</taxon>
        <taxon>Craniata</taxon>
        <taxon>Vertebrata</taxon>
        <taxon>Euteleostomi</taxon>
        <taxon>Actinopterygii</taxon>
        <taxon>Neopterygii</taxon>
        <taxon>Teleostei</taxon>
        <taxon>Neoteleostei</taxon>
        <taxon>Acanthomorphata</taxon>
        <taxon>Gobiaria</taxon>
        <taxon>Gobiiformes</taxon>
        <taxon>Gobioidei</taxon>
        <taxon>Gobiidae</taxon>
        <taxon>Gobionellinae</taxon>
        <taxon>Mugilogobius</taxon>
    </lineage>
</organism>
<evidence type="ECO:0000256" key="2">
    <source>
        <dbReference type="ARBA" id="ARBA00041112"/>
    </source>
</evidence>
<gene>
    <name evidence="4" type="ORF">WMY93_021459</name>
</gene>
<protein>
    <recommendedName>
        <fullName evidence="2">Protein THEM6</fullName>
    </recommendedName>
</protein>
<accession>A0AAW0NKW5</accession>
<comment type="caution">
    <text evidence="4">The sequence shown here is derived from an EMBL/GenBank/DDBJ whole genome shotgun (WGS) entry which is preliminary data.</text>
</comment>
<proteinExistence type="inferred from homology"/>
<dbReference type="PANTHER" id="PTHR12475">
    <property type="match status" value="1"/>
</dbReference>
<dbReference type="AlphaFoldDB" id="A0AAW0NKW5"/>
<keyword evidence="3" id="KW-0472">Membrane</keyword>
<feature type="transmembrane region" description="Helical" evidence="3">
    <location>
        <begin position="189"/>
        <end position="210"/>
    </location>
</feature>
<evidence type="ECO:0000313" key="4">
    <source>
        <dbReference type="EMBL" id="KAK7896134.1"/>
    </source>
</evidence>
<dbReference type="EMBL" id="JBBPFD010000015">
    <property type="protein sequence ID" value="KAK7896134.1"/>
    <property type="molecule type" value="Genomic_DNA"/>
</dbReference>
<sequence length="390" mass="44998">MSRDFYLTHNPETVVRISLWLRCGGCCGCSGLAGSLLLPGRVVLPAGRRGHPQSLVPASVFDITAEQVISSRVTFNDIDMCHMNNARYLRECDFARFSLYTRNGYELRSRIVTWDDKAFYLEQRFVSTKDGLVCAVMYCKQSVIRTTPDKIMQHLCKRKVECPEFPEDLQHWLERVPWFHTFPETLEMLLLLVVCALLLLFCCLDVWYFLRGVQVFLEACFQPGVPDLLAEQTVDGVVTTHDLDYMGHMNNSRYLRECDFARFHHYLRNGFFTASRKLGAKMVVGASTIRYRRSLNFREAFAIRTKVLGWDDKAFYLEQRFVSKKDGFVSAVMLCRQNVVHSSPEKVIDFVCKKKIECPELSEDLKHWIDYIAASSQALRAESGLEDKNK</sequence>
<evidence type="ECO:0000256" key="1">
    <source>
        <dbReference type="ARBA" id="ARBA00038228"/>
    </source>
</evidence>
<keyword evidence="5" id="KW-1185">Reference proteome</keyword>
<dbReference type="InterPro" id="IPR029069">
    <property type="entry name" value="HotDog_dom_sf"/>
</dbReference>
<keyword evidence="3" id="KW-0812">Transmembrane</keyword>